<dbReference type="RefSeq" id="WP_003098968.1">
    <property type="nucleotide sequence ID" value="NZ_CP024843.1"/>
</dbReference>
<reference evidence="7 8" key="1">
    <citation type="submission" date="2018-06" db="EMBL/GenBank/DDBJ databases">
        <title>Mutators as drivers of adaptation in pathogenic bacteria and a risk factor for host jumps and vaccine escape.</title>
        <authorList>
            <person name="Barnes A.C."/>
            <person name="Silayeva O."/>
        </authorList>
    </citation>
    <scope>NUCLEOTIDE SEQUENCE [LARGE SCALE GENOMIC DNA]</scope>
    <source>
        <strain evidence="7 8">QMA0445</strain>
    </source>
</reference>
<dbReference type="Gene3D" id="1.50.10.100">
    <property type="entry name" value="Chondroitin AC/alginate lyase"/>
    <property type="match status" value="1"/>
</dbReference>
<feature type="domain" description="Heparinase II/III-like C-terminal" evidence="5">
    <location>
        <begin position="342"/>
        <end position="512"/>
    </location>
</feature>
<evidence type="ECO:0000256" key="4">
    <source>
        <dbReference type="ARBA" id="ARBA00023239"/>
    </source>
</evidence>
<dbReference type="OrthoDB" id="7335480at2"/>
<dbReference type="AlphaFoldDB" id="A0A3L8FCZ6"/>
<evidence type="ECO:0000259" key="5">
    <source>
        <dbReference type="Pfam" id="PF07940"/>
    </source>
</evidence>
<dbReference type="Gene3D" id="2.70.98.70">
    <property type="match status" value="1"/>
</dbReference>
<protein>
    <submittedName>
        <fullName evidence="7">Heparinase II/III-like protein</fullName>
    </submittedName>
</protein>
<evidence type="ECO:0000256" key="2">
    <source>
        <dbReference type="ARBA" id="ARBA00022729"/>
    </source>
</evidence>
<dbReference type="InterPro" id="IPR012480">
    <property type="entry name" value="Hepar_II_III_C"/>
</dbReference>
<evidence type="ECO:0000256" key="3">
    <source>
        <dbReference type="ARBA" id="ARBA00022764"/>
    </source>
</evidence>
<dbReference type="Pfam" id="PF07940">
    <property type="entry name" value="Hepar_II_III_C"/>
    <property type="match status" value="1"/>
</dbReference>
<dbReference type="PANTHER" id="PTHR39210:SF1">
    <property type="entry name" value="HEPARIN-SULFATE LYASE"/>
    <property type="match status" value="1"/>
</dbReference>
<keyword evidence="2" id="KW-0732">Signal</keyword>
<evidence type="ECO:0000256" key="1">
    <source>
        <dbReference type="ARBA" id="ARBA00004418"/>
    </source>
</evidence>
<evidence type="ECO:0000313" key="8">
    <source>
        <dbReference type="Proteomes" id="UP000269148"/>
    </source>
</evidence>
<dbReference type="SUPFAM" id="SSF48230">
    <property type="entry name" value="Chondroitin AC/alginate lyase"/>
    <property type="match status" value="1"/>
</dbReference>
<gene>
    <name evidence="7" type="ORF">DIY07_00955</name>
</gene>
<dbReference type="Proteomes" id="UP000269148">
    <property type="component" value="Unassembled WGS sequence"/>
</dbReference>
<dbReference type="EMBL" id="QLQD01000013">
    <property type="protein sequence ID" value="RLU59050.1"/>
    <property type="molecule type" value="Genomic_DNA"/>
</dbReference>
<keyword evidence="4" id="KW-0456">Lyase</keyword>
<dbReference type="InterPro" id="IPR031680">
    <property type="entry name" value="Hepar_II_III_N"/>
</dbReference>
<dbReference type="Pfam" id="PF16889">
    <property type="entry name" value="Hepar_II_III_N"/>
    <property type="match status" value="1"/>
</dbReference>
<sequence>MISKRQEKTSQFFSGFDDEFCRYYLIQEEKDAYLNLKKTVDMMMVNTFIFNDNWDMEPCLTPYRLEPMQWDKEVNGDKEWNYMLNRHTYLLKFMTVYLVEQNPHYLDKVKALMFHWIDHNQLKADSLVSRTLDTGMRCFTWLKLLLYLEHFEALTEAEYQKIVASMKEQLQFLWDNYVDKYSLSNWGVLQTTAMLACLDYFADDVTIAGLQSFAESELKEQLRLQILDDGSQYEQSVMYHVEVFRSLMDLAIFCPQYRPILEEKLQEMALYIYMMTGPDHCQVALGDSDITDTRDMMTLATIFFQSGMYKEAAFDKVDCDNVMLFGKAGISHFEEIKALAMDHQAKHFKSSGHICLKDSRRYLFFKCGPFGSAHSHSDQNALCLYDKGKPIVIDPGRYTYKEDPQRYFLKSAKSHSTCTLSDIKTEDIRDSWTYESYPSAVMSDLQEKGPFQLIEGVYQVEASNGKTFEHRRLILCLPNAITLIFDHLIAKGDHCLETQFVLDKDLVCSVDKLNDLKLVSEVPFKLEQMRISQRYNQLHHTNVLKKTVPFTDEGYDYTLFLDEQLEVTRLPLIQTGSVKTLASGFGCDIKGPNTHYLLGILPQAIIQGDKLYQIGNQKFRGRVVVYDVIADKHYCLKS</sequence>
<accession>A0A3L8FCZ6</accession>
<proteinExistence type="predicted"/>
<evidence type="ECO:0000259" key="6">
    <source>
        <dbReference type="Pfam" id="PF16889"/>
    </source>
</evidence>
<comment type="subcellular location">
    <subcellularLocation>
        <location evidence="1">Periplasm</location>
    </subcellularLocation>
</comment>
<dbReference type="GO" id="GO:0016829">
    <property type="term" value="F:lyase activity"/>
    <property type="evidence" value="ECO:0007669"/>
    <property type="project" value="UniProtKB-KW"/>
</dbReference>
<dbReference type="STRING" id="1346.BMF34_01210"/>
<dbReference type="InterPro" id="IPR008929">
    <property type="entry name" value="Chondroitin_lyas"/>
</dbReference>
<name>A0A3L8FCZ6_STRIN</name>
<organism evidence="7 8">
    <name type="scientific">Streptococcus iniae</name>
    <name type="common">Streptococcus shiloi</name>
    <dbReference type="NCBI Taxonomy" id="1346"/>
    <lineage>
        <taxon>Bacteria</taxon>
        <taxon>Bacillati</taxon>
        <taxon>Bacillota</taxon>
        <taxon>Bacilli</taxon>
        <taxon>Lactobacillales</taxon>
        <taxon>Streptococcaceae</taxon>
        <taxon>Streptococcus</taxon>
    </lineage>
</organism>
<keyword evidence="3" id="KW-0574">Periplasm</keyword>
<dbReference type="GO" id="GO:0042597">
    <property type="term" value="C:periplasmic space"/>
    <property type="evidence" value="ECO:0007669"/>
    <property type="project" value="UniProtKB-SubCell"/>
</dbReference>
<feature type="domain" description="Heparin-sulfate lyase N-terminal" evidence="6">
    <location>
        <begin position="44"/>
        <end position="297"/>
    </location>
</feature>
<comment type="caution">
    <text evidence="7">The sequence shown here is derived from an EMBL/GenBank/DDBJ whole genome shotgun (WGS) entry which is preliminary data.</text>
</comment>
<evidence type="ECO:0000313" key="7">
    <source>
        <dbReference type="EMBL" id="RLU59050.1"/>
    </source>
</evidence>
<dbReference type="PANTHER" id="PTHR39210">
    <property type="entry name" value="HEPARIN-SULFATE LYASE"/>
    <property type="match status" value="1"/>
</dbReference>